<dbReference type="AlphaFoldDB" id="A0A9P9BKP5"/>
<dbReference type="Proteomes" id="UP000756346">
    <property type="component" value="Unassembled WGS sequence"/>
</dbReference>
<evidence type="ECO:0000256" key="1">
    <source>
        <dbReference type="SAM" id="SignalP"/>
    </source>
</evidence>
<comment type="caution">
    <text evidence="2">The sequence shown here is derived from an EMBL/GenBank/DDBJ whole genome shotgun (WGS) entry which is preliminary data.</text>
</comment>
<evidence type="ECO:0000313" key="2">
    <source>
        <dbReference type="EMBL" id="KAH7027262.1"/>
    </source>
</evidence>
<name>A0A9P9BKP5_9PEZI</name>
<evidence type="ECO:0000313" key="3">
    <source>
        <dbReference type="Proteomes" id="UP000756346"/>
    </source>
</evidence>
<gene>
    <name evidence="2" type="ORF">B0I36DRAFT_326773</name>
</gene>
<keyword evidence="3" id="KW-1185">Reference proteome</keyword>
<sequence length="134" mass="14655">MDCLNLRCKCCTMVPGLLSLCLFHVGAVHGFNALAALSTTPGPWVRKYGLSDYARADCGTSGPRIISWQRSSMELEQLSLPLVAGYAEQHPRPVCIHRFAVLVVLSQKCEACRDAGASPGRTEVRFGGWVSQFR</sequence>
<keyword evidence="1" id="KW-0732">Signal</keyword>
<organism evidence="2 3">
    <name type="scientific">Microdochium trichocladiopsis</name>
    <dbReference type="NCBI Taxonomy" id="1682393"/>
    <lineage>
        <taxon>Eukaryota</taxon>
        <taxon>Fungi</taxon>
        <taxon>Dikarya</taxon>
        <taxon>Ascomycota</taxon>
        <taxon>Pezizomycotina</taxon>
        <taxon>Sordariomycetes</taxon>
        <taxon>Xylariomycetidae</taxon>
        <taxon>Xylariales</taxon>
        <taxon>Microdochiaceae</taxon>
        <taxon>Microdochium</taxon>
    </lineage>
</organism>
<dbReference type="EMBL" id="JAGTJQ010000007">
    <property type="protein sequence ID" value="KAH7027262.1"/>
    <property type="molecule type" value="Genomic_DNA"/>
</dbReference>
<evidence type="ECO:0008006" key="4">
    <source>
        <dbReference type="Google" id="ProtNLM"/>
    </source>
</evidence>
<feature type="chain" id="PRO_5040472261" description="Secreted protein" evidence="1">
    <location>
        <begin position="31"/>
        <end position="134"/>
    </location>
</feature>
<dbReference type="GeneID" id="70183922"/>
<reference evidence="2" key="1">
    <citation type="journal article" date="2021" name="Nat. Commun.">
        <title>Genetic determinants of endophytism in the Arabidopsis root mycobiome.</title>
        <authorList>
            <person name="Mesny F."/>
            <person name="Miyauchi S."/>
            <person name="Thiergart T."/>
            <person name="Pickel B."/>
            <person name="Atanasova L."/>
            <person name="Karlsson M."/>
            <person name="Huettel B."/>
            <person name="Barry K.W."/>
            <person name="Haridas S."/>
            <person name="Chen C."/>
            <person name="Bauer D."/>
            <person name="Andreopoulos W."/>
            <person name="Pangilinan J."/>
            <person name="LaButti K."/>
            <person name="Riley R."/>
            <person name="Lipzen A."/>
            <person name="Clum A."/>
            <person name="Drula E."/>
            <person name="Henrissat B."/>
            <person name="Kohler A."/>
            <person name="Grigoriev I.V."/>
            <person name="Martin F.M."/>
            <person name="Hacquard S."/>
        </authorList>
    </citation>
    <scope>NUCLEOTIDE SEQUENCE</scope>
    <source>
        <strain evidence="2">MPI-CAGE-CH-0230</strain>
    </source>
</reference>
<feature type="signal peptide" evidence="1">
    <location>
        <begin position="1"/>
        <end position="30"/>
    </location>
</feature>
<protein>
    <recommendedName>
        <fullName evidence="4">Secreted protein</fullName>
    </recommendedName>
</protein>
<dbReference type="RefSeq" id="XP_046010061.1">
    <property type="nucleotide sequence ID" value="XM_046154376.1"/>
</dbReference>
<accession>A0A9P9BKP5</accession>
<proteinExistence type="predicted"/>